<feature type="domain" description="USP" evidence="1">
    <location>
        <begin position="1"/>
        <end position="119"/>
    </location>
</feature>
<dbReference type="PANTHER" id="PTHR24006:SF899">
    <property type="entry name" value="UBIQUITIN CARBOXYL-TERMINAL HYDROLASE"/>
    <property type="match status" value="1"/>
</dbReference>
<dbReference type="InterPro" id="IPR050164">
    <property type="entry name" value="Peptidase_C19"/>
</dbReference>
<dbReference type="InterPro" id="IPR028889">
    <property type="entry name" value="USP"/>
</dbReference>
<proteinExistence type="predicted"/>
<dbReference type="GO" id="GO:0016579">
    <property type="term" value="P:protein deubiquitination"/>
    <property type="evidence" value="ECO:0007669"/>
    <property type="project" value="InterPro"/>
</dbReference>
<organism evidence="2 3">
    <name type="scientific">Oryzias melastigma</name>
    <name type="common">Marine medaka</name>
    <dbReference type="NCBI Taxonomy" id="30732"/>
    <lineage>
        <taxon>Eukaryota</taxon>
        <taxon>Metazoa</taxon>
        <taxon>Chordata</taxon>
        <taxon>Craniata</taxon>
        <taxon>Vertebrata</taxon>
        <taxon>Euteleostomi</taxon>
        <taxon>Actinopterygii</taxon>
        <taxon>Neopterygii</taxon>
        <taxon>Teleostei</taxon>
        <taxon>Neoteleostei</taxon>
        <taxon>Acanthomorphata</taxon>
        <taxon>Ovalentaria</taxon>
        <taxon>Atherinomorphae</taxon>
        <taxon>Beloniformes</taxon>
        <taxon>Adrianichthyidae</taxon>
        <taxon>Oryziinae</taxon>
        <taxon>Oryzias</taxon>
    </lineage>
</organism>
<dbReference type="PANTHER" id="PTHR24006">
    <property type="entry name" value="UBIQUITIN CARBOXYL-TERMINAL HYDROLASE"/>
    <property type="match status" value="1"/>
</dbReference>
<dbReference type="GO" id="GO:0004843">
    <property type="term" value="F:cysteine-type deubiquitinase activity"/>
    <property type="evidence" value="ECO:0007669"/>
    <property type="project" value="InterPro"/>
</dbReference>
<dbReference type="GeneTree" id="ENSGT01030000236078"/>
<dbReference type="Ensembl" id="ENSOMET00000020518.1">
    <property type="protein sequence ID" value="ENSOMEP00000013005.1"/>
    <property type="gene ID" value="ENSOMEG00000014459.1"/>
</dbReference>
<dbReference type="GO" id="GO:0005829">
    <property type="term" value="C:cytosol"/>
    <property type="evidence" value="ECO:0007669"/>
    <property type="project" value="TreeGrafter"/>
</dbReference>
<protein>
    <recommendedName>
        <fullName evidence="1">USP domain-containing protein</fullName>
    </recommendedName>
</protein>
<reference evidence="2" key="1">
    <citation type="submission" date="2025-08" db="UniProtKB">
        <authorList>
            <consortium name="Ensembl"/>
        </authorList>
    </citation>
    <scope>IDENTIFICATION</scope>
</reference>
<dbReference type="STRING" id="30732.ENSOMEP00000013005"/>
<dbReference type="PROSITE" id="PS50235">
    <property type="entry name" value="USP_3"/>
    <property type="match status" value="1"/>
</dbReference>
<dbReference type="Gene3D" id="3.90.70.10">
    <property type="entry name" value="Cysteine proteinases"/>
    <property type="match status" value="1"/>
</dbReference>
<accession>A0A3B3C5A8</accession>
<evidence type="ECO:0000313" key="3">
    <source>
        <dbReference type="Proteomes" id="UP000261560"/>
    </source>
</evidence>
<dbReference type="PaxDb" id="30732-ENSOMEP00000013005"/>
<dbReference type="Proteomes" id="UP000261560">
    <property type="component" value="Unplaced"/>
</dbReference>
<evidence type="ECO:0000259" key="1">
    <source>
        <dbReference type="PROSITE" id="PS50235"/>
    </source>
</evidence>
<dbReference type="Pfam" id="PF00443">
    <property type="entry name" value="UCH"/>
    <property type="match status" value="1"/>
</dbReference>
<evidence type="ECO:0000313" key="2">
    <source>
        <dbReference type="Ensembl" id="ENSOMEP00000013005.1"/>
    </source>
</evidence>
<dbReference type="InterPro" id="IPR001394">
    <property type="entry name" value="Peptidase_C19_UCH"/>
</dbReference>
<dbReference type="GO" id="GO:0005634">
    <property type="term" value="C:nucleus"/>
    <property type="evidence" value="ECO:0007669"/>
    <property type="project" value="TreeGrafter"/>
</dbReference>
<sequence>TSEKPSRGLLRTRRNDLSITHQNCFSFLMLLLKRFKFDYYYMHYYKVEHRVELPLILEIQNQTYELYAFVEHHGYLKYGNYTANIKSPEDMEWYHFNDDRVNVRIVQCFYLQIMFYTETLFIAKISTLFCSFTISSSNWIKLRRKFPCLYFTPHNP</sequence>
<dbReference type="SUPFAM" id="SSF54001">
    <property type="entry name" value="Cysteine proteinases"/>
    <property type="match status" value="1"/>
</dbReference>
<dbReference type="AlphaFoldDB" id="A0A3B3C5A8"/>
<reference evidence="2" key="2">
    <citation type="submission" date="2025-09" db="UniProtKB">
        <authorList>
            <consortium name="Ensembl"/>
        </authorList>
    </citation>
    <scope>IDENTIFICATION</scope>
</reference>
<name>A0A3B3C5A8_ORYME</name>
<dbReference type="InterPro" id="IPR038765">
    <property type="entry name" value="Papain-like_cys_pep_sf"/>
</dbReference>
<dbReference type="CDD" id="cd02257">
    <property type="entry name" value="Peptidase_C19"/>
    <property type="match status" value="1"/>
</dbReference>
<keyword evidence="3" id="KW-1185">Reference proteome</keyword>